<dbReference type="Proteomes" id="UP000053319">
    <property type="component" value="Unassembled WGS sequence"/>
</dbReference>
<sequence length="156" mass="17078">MAGYRRGGIAKLKGSNCPHTTLCSTNNDCTRTRETHMSSDPPSPNPRTHRTHGSHADACPVVIVVRCMDEQVTTQRTHDQACKRGGPAPPPKSLNFVSHHAGAGETSLDKSGMTGTETRLCIQNSTGQQVLITPAQMERKRRTFSRSSRTRLRQGE</sequence>
<feature type="region of interest" description="Disordered" evidence="1">
    <location>
        <begin position="28"/>
        <end position="55"/>
    </location>
</feature>
<dbReference type="HOGENOM" id="CLU_1686518_0_0_1"/>
<feature type="compositionally biased region" description="Basic residues" evidence="1">
    <location>
        <begin position="139"/>
        <end position="156"/>
    </location>
</feature>
<dbReference type="AlphaFoldDB" id="R7STP2"/>
<gene>
    <name evidence="2" type="ORF">DICSQDRAFT_156818</name>
</gene>
<proteinExistence type="predicted"/>
<dbReference type="KEGG" id="dsq:DICSQDRAFT_156818"/>
<feature type="region of interest" description="Disordered" evidence="1">
    <location>
        <begin position="137"/>
        <end position="156"/>
    </location>
</feature>
<reference evidence="2 3" key="1">
    <citation type="journal article" date="2012" name="Science">
        <title>The Paleozoic origin of enzymatic lignin decomposition reconstructed from 31 fungal genomes.</title>
        <authorList>
            <person name="Floudas D."/>
            <person name="Binder M."/>
            <person name="Riley R."/>
            <person name="Barry K."/>
            <person name="Blanchette R.A."/>
            <person name="Henrissat B."/>
            <person name="Martinez A.T."/>
            <person name="Otillar R."/>
            <person name="Spatafora J.W."/>
            <person name="Yadav J.S."/>
            <person name="Aerts A."/>
            <person name="Benoit I."/>
            <person name="Boyd A."/>
            <person name="Carlson A."/>
            <person name="Copeland A."/>
            <person name="Coutinho P.M."/>
            <person name="de Vries R.P."/>
            <person name="Ferreira P."/>
            <person name="Findley K."/>
            <person name="Foster B."/>
            <person name="Gaskell J."/>
            <person name="Glotzer D."/>
            <person name="Gorecki P."/>
            <person name="Heitman J."/>
            <person name="Hesse C."/>
            <person name="Hori C."/>
            <person name="Igarashi K."/>
            <person name="Jurgens J.A."/>
            <person name="Kallen N."/>
            <person name="Kersten P."/>
            <person name="Kohler A."/>
            <person name="Kuees U."/>
            <person name="Kumar T.K.A."/>
            <person name="Kuo A."/>
            <person name="LaButti K."/>
            <person name="Larrondo L.F."/>
            <person name="Lindquist E."/>
            <person name="Ling A."/>
            <person name="Lombard V."/>
            <person name="Lucas S."/>
            <person name="Lundell T."/>
            <person name="Martin R."/>
            <person name="McLaughlin D.J."/>
            <person name="Morgenstern I."/>
            <person name="Morin E."/>
            <person name="Murat C."/>
            <person name="Nagy L.G."/>
            <person name="Nolan M."/>
            <person name="Ohm R.A."/>
            <person name="Patyshakuliyeva A."/>
            <person name="Rokas A."/>
            <person name="Ruiz-Duenas F.J."/>
            <person name="Sabat G."/>
            <person name="Salamov A."/>
            <person name="Samejima M."/>
            <person name="Schmutz J."/>
            <person name="Slot J.C."/>
            <person name="St John F."/>
            <person name="Stenlid J."/>
            <person name="Sun H."/>
            <person name="Sun S."/>
            <person name="Syed K."/>
            <person name="Tsang A."/>
            <person name="Wiebenga A."/>
            <person name="Young D."/>
            <person name="Pisabarro A."/>
            <person name="Eastwood D.C."/>
            <person name="Martin F."/>
            <person name="Cullen D."/>
            <person name="Grigoriev I.V."/>
            <person name="Hibbett D.S."/>
        </authorList>
    </citation>
    <scope>NUCLEOTIDE SEQUENCE [LARGE SCALE GENOMIC DNA]</scope>
    <source>
        <strain evidence="2 3">LYAD-421 SS1</strain>
    </source>
</reference>
<dbReference type="GeneID" id="18837677"/>
<evidence type="ECO:0000256" key="1">
    <source>
        <dbReference type="SAM" id="MobiDB-lite"/>
    </source>
</evidence>
<organism evidence="2 3">
    <name type="scientific">Dichomitus squalens (strain LYAD-421)</name>
    <name type="common">Western red white-rot fungus</name>
    <dbReference type="NCBI Taxonomy" id="732165"/>
    <lineage>
        <taxon>Eukaryota</taxon>
        <taxon>Fungi</taxon>
        <taxon>Dikarya</taxon>
        <taxon>Basidiomycota</taxon>
        <taxon>Agaricomycotina</taxon>
        <taxon>Agaricomycetes</taxon>
        <taxon>Polyporales</taxon>
        <taxon>Polyporaceae</taxon>
        <taxon>Dichomitus</taxon>
    </lineage>
</organism>
<dbReference type="EMBL" id="JH719436">
    <property type="protein sequence ID" value="EJF58347.1"/>
    <property type="molecule type" value="Genomic_DNA"/>
</dbReference>
<accession>R7STP2</accession>
<dbReference type="RefSeq" id="XP_007368882.1">
    <property type="nucleotide sequence ID" value="XM_007368820.1"/>
</dbReference>
<name>R7STP2_DICSQ</name>
<evidence type="ECO:0000313" key="2">
    <source>
        <dbReference type="EMBL" id="EJF58347.1"/>
    </source>
</evidence>
<protein>
    <submittedName>
        <fullName evidence="2">Uncharacterized protein</fullName>
    </submittedName>
</protein>
<evidence type="ECO:0000313" key="3">
    <source>
        <dbReference type="Proteomes" id="UP000053319"/>
    </source>
</evidence>